<keyword evidence="6" id="KW-1185">Reference proteome</keyword>
<dbReference type="SMART" id="SM00895">
    <property type="entry name" value="FCD"/>
    <property type="match status" value="1"/>
</dbReference>
<dbReference type="PANTHER" id="PTHR43537:SF24">
    <property type="entry name" value="GLUCONATE OPERON TRANSCRIPTIONAL REPRESSOR"/>
    <property type="match status" value="1"/>
</dbReference>
<dbReference type="InterPro" id="IPR036388">
    <property type="entry name" value="WH-like_DNA-bd_sf"/>
</dbReference>
<dbReference type="RefSeq" id="WP_347165989.1">
    <property type="nucleotide sequence ID" value="NZ_JBDNCH010000002.1"/>
</dbReference>
<dbReference type="InterPro" id="IPR008920">
    <property type="entry name" value="TF_FadR/GntR_C"/>
</dbReference>
<dbReference type="Gene3D" id="1.20.120.530">
    <property type="entry name" value="GntR ligand-binding domain-like"/>
    <property type="match status" value="1"/>
</dbReference>
<evidence type="ECO:0000256" key="2">
    <source>
        <dbReference type="ARBA" id="ARBA00023125"/>
    </source>
</evidence>
<gene>
    <name evidence="5" type="ORF">ABFB10_07165</name>
</gene>
<dbReference type="SUPFAM" id="SSF48008">
    <property type="entry name" value="GntR ligand-binding domain-like"/>
    <property type="match status" value="1"/>
</dbReference>
<dbReference type="PANTHER" id="PTHR43537">
    <property type="entry name" value="TRANSCRIPTIONAL REGULATOR, GNTR FAMILY"/>
    <property type="match status" value="1"/>
</dbReference>
<dbReference type="Proteomes" id="UP001428774">
    <property type="component" value="Unassembled WGS sequence"/>
</dbReference>
<comment type="caution">
    <text evidence="5">The sequence shown here is derived from an EMBL/GenBank/DDBJ whole genome shotgun (WGS) entry which is preliminary data.</text>
</comment>
<keyword evidence="1" id="KW-0805">Transcription regulation</keyword>
<evidence type="ECO:0000313" key="5">
    <source>
        <dbReference type="EMBL" id="MEN9060853.1"/>
    </source>
</evidence>
<evidence type="ECO:0000256" key="3">
    <source>
        <dbReference type="ARBA" id="ARBA00023163"/>
    </source>
</evidence>
<dbReference type="Pfam" id="PF00392">
    <property type="entry name" value="GntR"/>
    <property type="match status" value="1"/>
</dbReference>
<evidence type="ECO:0000259" key="4">
    <source>
        <dbReference type="SMART" id="SM00895"/>
    </source>
</evidence>
<sequence>MTDPARKPLKKDQAYQTIRQLLLDADDPEVIYSERFLAAELDMGLAPVRSAVERLRSEGIVEMIPKSGVRIPQITYREVMDFFEVRMLLEPFIAGRLAGQVRPVQAQALKTLIADQRRAATTGDTLEYHRLDLAFHSTLAEMYGNREMVHALAQMRDKMYRLSKYIHRTHPDRLATNVEQHEKVVLAILDGSCAEARQAMETHLQWGRDVNIAPADRRQPPAGRGSGAAKCKCGNRPVRIVPPDVAEGLRQPLAAMQPTAFTLNKGPAQALGHWCPGVKTAAAPGLAA</sequence>
<proteinExistence type="predicted"/>
<dbReference type="Gene3D" id="1.10.10.10">
    <property type="entry name" value="Winged helix-like DNA-binding domain superfamily/Winged helix DNA-binding domain"/>
    <property type="match status" value="1"/>
</dbReference>
<protein>
    <submittedName>
        <fullName evidence="5">GntR family transcriptional regulator</fullName>
    </submittedName>
</protein>
<name>A0AAW9SJ55_9RHOB</name>
<organism evidence="5 6">
    <name type="scientific">Ponticoccus litoralis</name>
    <dbReference type="NCBI Taxonomy" id="422297"/>
    <lineage>
        <taxon>Bacteria</taxon>
        <taxon>Pseudomonadati</taxon>
        <taxon>Pseudomonadota</taxon>
        <taxon>Alphaproteobacteria</taxon>
        <taxon>Rhodobacterales</taxon>
        <taxon>Roseobacteraceae</taxon>
        <taxon>Ponticoccus</taxon>
    </lineage>
</organism>
<reference evidence="5 6" key="1">
    <citation type="submission" date="2024-05" db="EMBL/GenBank/DDBJ databases">
        <title>Genome sequence of Ponticoccus litoralis KCCM 90028.</title>
        <authorList>
            <person name="Kim J.M."/>
            <person name="Lee J.K."/>
            <person name="Choi B.J."/>
            <person name="Bayburt H."/>
            <person name="Baek J.H."/>
            <person name="Jeon C.O."/>
        </authorList>
    </citation>
    <scope>NUCLEOTIDE SEQUENCE [LARGE SCALE GENOMIC DNA]</scope>
    <source>
        <strain evidence="5 6">KCCM 90028</strain>
    </source>
</reference>
<keyword evidence="2" id="KW-0238">DNA-binding</keyword>
<feature type="domain" description="GntR C-terminal" evidence="4">
    <location>
        <begin position="81"/>
        <end position="206"/>
    </location>
</feature>
<dbReference type="InterPro" id="IPR036390">
    <property type="entry name" value="WH_DNA-bd_sf"/>
</dbReference>
<dbReference type="InterPro" id="IPR000524">
    <property type="entry name" value="Tscrpt_reg_HTH_GntR"/>
</dbReference>
<accession>A0AAW9SJ55</accession>
<dbReference type="SUPFAM" id="SSF46785">
    <property type="entry name" value="Winged helix' DNA-binding domain"/>
    <property type="match status" value="1"/>
</dbReference>
<dbReference type="InterPro" id="IPR011711">
    <property type="entry name" value="GntR_C"/>
</dbReference>
<dbReference type="GO" id="GO:0003677">
    <property type="term" value="F:DNA binding"/>
    <property type="evidence" value="ECO:0007669"/>
    <property type="project" value="UniProtKB-KW"/>
</dbReference>
<dbReference type="AlphaFoldDB" id="A0AAW9SJ55"/>
<dbReference type="EMBL" id="JBDNCH010000002">
    <property type="protein sequence ID" value="MEN9060853.1"/>
    <property type="molecule type" value="Genomic_DNA"/>
</dbReference>
<evidence type="ECO:0000256" key="1">
    <source>
        <dbReference type="ARBA" id="ARBA00023015"/>
    </source>
</evidence>
<dbReference type="Pfam" id="PF07729">
    <property type="entry name" value="FCD"/>
    <property type="match status" value="1"/>
</dbReference>
<keyword evidence="3" id="KW-0804">Transcription</keyword>
<evidence type="ECO:0000313" key="6">
    <source>
        <dbReference type="Proteomes" id="UP001428774"/>
    </source>
</evidence>
<dbReference type="GO" id="GO:0003700">
    <property type="term" value="F:DNA-binding transcription factor activity"/>
    <property type="evidence" value="ECO:0007669"/>
    <property type="project" value="InterPro"/>
</dbReference>